<dbReference type="GeneID" id="92958428"/>
<sequence length="379" mass="41473">MLNDGQAIVDEVEAAIRAGSADKCLATARRVTSLFLASAGKFNSEQIELFDNVLERLVKTIELRALADISARMALTDISEQLAPVAQAPPAIIRRLASNDEIRIARPILQESSRLSADDLVEIAQTKSEQHLLAVAGRWWLKEVVTDALLARRFASVSHRLVSNPGAKVSPGGFAVILAQAEHDPVLAVQTGIRADLPSELRLQLLHDATEEVRARLLERAPAHLFEEIRNAIAAVAAGVERDMARVRDFAAARRHIAKLKDAGDLNEAALLGLARQRMYEETIVALADLAHASIEVIRPLMQSLRSEGLLVPCRVAGLSWETTAAVMECRYSTGSMGPVELANARSQFTRLTHANADRLLRFWQVRASQPAKPGHRSR</sequence>
<dbReference type="EMBL" id="JBGBZA010000002">
    <property type="protein sequence ID" value="MEY9322384.1"/>
    <property type="molecule type" value="Genomic_DNA"/>
</dbReference>
<name>A0ABV4FH02_BRAEL</name>
<evidence type="ECO:0000313" key="2">
    <source>
        <dbReference type="Proteomes" id="UP001565471"/>
    </source>
</evidence>
<dbReference type="RefSeq" id="WP_016845064.1">
    <property type="nucleotide sequence ID" value="NZ_BJNL01000041.1"/>
</dbReference>
<reference evidence="1 2" key="1">
    <citation type="submission" date="2024-07" db="EMBL/GenBank/DDBJ databases">
        <title>Genomic Encyclopedia of Type Strains, Phase V (KMG-V): Genome sequencing to study the core and pangenomes of soil and plant-associated prokaryotes.</title>
        <authorList>
            <person name="Whitman W."/>
        </authorList>
    </citation>
    <scope>NUCLEOTIDE SEQUENCE [LARGE SCALE GENOMIC DNA]</scope>
    <source>
        <strain evidence="1 2">USDA 415</strain>
    </source>
</reference>
<dbReference type="Pfam" id="PF10098">
    <property type="entry name" value="DUF2336"/>
    <property type="match status" value="1"/>
</dbReference>
<evidence type="ECO:0000313" key="1">
    <source>
        <dbReference type="EMBL" id="MEY9322384.1"/>
    </source>
</evidence>
<gene>
    <name evidence="1" type="ORF">ABIF29_009183</name>
</gene>
<organism evidence="1 2">
    <name type="scientific">Bradyrhizobium elkanii</name>
    <dbReference type="NCBI Taxonomy" id="29448"/>
    <lineage>
        <taxon>Bacteria</taxon>
        <taxon>Pseudomonadati</taxon>
        <taxon>Pseudomonadota</taxon>
        <taxon>Alphaproteobacteria</taxon>
        <taxon>Hyphomicrobiales</taxon>
        <taxon>Nitrobacteraceae</taxon>
        <taxon>Bradyrhizobium</taxon>
    </lineage>
</organism>
<comment type="caution">
    <text evidence="1">The sequence shown here is derived from an EMBL/GenBank/DDBJ whole genome shotgun (WGS) entry which is preliminary data.</text>
</comment>
<dbReference type="Proteomes" id="UP001565471">
    <property type="component" value="Unassembled WGS sequence"/>
</dbReference>
<accession>A0ABV4FH02</accession>
<keyword evidence="2" id="KW-1185">Reference proteome</keyword>
<proteinExistence type="predicted"/>
<protein>
    <submittedName>
        <fullName evidence="1">Uncharacterized protein (DUF2336 family)</fullName>
    </submittedName>
</protein>
<dbReference type="InterPro" id="IPR019285">
    <property type="entry name" value="DUF2336"/>
</dbReference>